<evidence type="ECO:0000256" key="3">
    <source>
        <dbReference type="ARBA" id="ARBA00023002"/>
    </source>
</evidence>
<dbReference type="CDD" id="cd08249">
    <property type="entry name" value="enoyl_reductase_like"/>
    <property type="match status" value="1"/>
</dbReference>
<dbReference type="SUPFAM" id="SSF51735">
    <property type="entry name" value="NAD(P)-binding Rossmann-fold domains"/>
    <property type="match status" value="1"/>
</dbReference>
<keyword evidence="6" id="KW-1185">Reference proteome</keyword>
<name>A0A6A5V9C1_9PLEO</name>
<accession>A0A6A5V9C1</accession>
<sequence length="363" mass="38120">MPFPNTNSTTASTGPKNVAAWALKPTHRPLVVSSAPYTTPPPGHVVIKVTDVAVNPIDWILQDDDLFKLSYPTVFGQDASGEIVQVADEVPDLSVGARVIAHCARKPGVDVPSGATGAFQKYVVVQAGAVAEIPPEIASSTGVVLPLGISTASAGLYQKAALALPFPSVDGKPDPLGRAVVIWGGSSSVGSCAVQLAVASGAEVVTTASPRNFEYCKKLGAAAVFDYHDEDVEDKIVKWLEGKTVAGAFHTVGKDGAVEACARIVERAEGKAIVVSVKPVDEEVKKRLPKSVRTKSIGASSIFSDEVGKHIWKEFLPQALRSGIVLPKPDPEVVGEELRSVQHGLDTQKRGVSARKVVVTKIS</sequence>
<dbReference type="Pfam" id="PF08240">
    <property type="entry name" value="ADH_N"/>
    <property type="match status" value="1"/>
</dbReference>
<dbReference type="InterPro" id="IPR047122">
    <property type="entry name" value="Trans-enoyl_RdTase-like"/>
</dbReference>
<evidence type="ECO:0000259" key="4">
    <source>
        <dbReference type="SMART" id="SM00829"/>
    </source>
</evidence>
<dbReference type="SUPFAM" id="SSF50129">
    <property type="entry name" value="GroES-like"/>
    <property type="match status" value="1"/>
</dbReference>
<dbReference type="GO" id="GO:0016651">
    <property type="term" value="F:oxidoreductase activity, acting on NAD(P)H"/>
    <property type="evidence" value="ECO:0007669"/>
    <property type="project" value="InterPro"/>
</dbReference>
<dbReference type="PANTHER" id="PTHR45348">
    <property type="entry name" value="HYPOTHETICAL OXIDOREDUCTASE (EUROFUNG)"/>
    <property type="match status" value="1"/>
</dbReference>
<dbReference type="AlphaFoldDB" id="A0A6A5V9C1"/>
<reference evidence="5" key="1">
    <citation type="journal article" date="2020" name="Stud. Mycol.">
        <title>101 Dothideomycetes genomes: a test case for predicting lifestyles and emergence of pathogens.</title>
        <authorList>
            <person name="Haridas S."/>
            <person name="Albert R."/>
            <person name="Binder M."/>
            <person name="Bloem J."/>
            <person name="Labutti K."/>
            <person name="Salamov A."/>
            <person name="Andreopoulos B."/>
            <person name="Baker S."/>
            <person name="Barry K."/>
            <person name="Bills G."/>
            <person name="Bluhm B."/>
            <person name="Cannon C."/>
            <person name="Castanera R."/>
            <person name="Culley D."/>
            <person name="Daum C."/>
            <person name="Ezra D."/>
            <person name="Gonzalez J."/>
            <person name="Henrissat B."/>
            <person name="Kuo A."/>
            <person name="Liang C."/>
            <person name="Lipzen A."/>
            <person name="Lutzoni F."/>
            <person name="Magnuson J."/>
            <person name="Mondo S."/>
            <person name="Nolan M."/>
            <person name="Ohm R."/>
            <person name="Pangilinan J."/>
            <person name="Park H.-J."/>
            <person name="Ramirez L."/>
            <person name="Alfaro M."/>
            <person name="Sun H."/>
            <person name="Tritt A."/>
            <person name="Yoshinaga Y."/>
            <person name="Zwiers L.-H."/>
            <person name="Turgeon B."/>
            <person name="Goodwin S."/>
            <person name="Spatafora J."/>
            <person name="Crous P."/>
            <person name="Grigoriev I."/>
        </authorList>
    </citation>
    <scope>NUCLEOTIDE SEQUENCE</scope>
    <source>
        <strain evidence="5">CBS 107.79</strain>
    </source>
</reference>
<dbReference type="OrthoDB" id="10257049at2759"/>
<keyword evidence="3" id="KW-0560">Oxidoreductase</keyword>
<dbReference type="InterPro" id="IPR013154">
    <property type="entry name" value="ADH-like_N"/>
</dbReference>
<dbReference type="Gene3D" id="3.90.180.10">
    <property type="entry name" value="Medium-chain alcohol dehydrogenases, catalytic domain"/>
    <property type="match status" value="1"/>
</dbReference>
<evidence type="ECO:0000313" key="5">
    <source>
        <dbReference type="EMBL" id="KAF1973448.1"/>
    </source>
</evidence>
<proteinExistence type="inferred from homology"/>
<dbReference type="InterPro" id="IPR013149">
    <property type="entry name" value="ADH-like_C"/>
</dbReference>
<protein>
    <submittedName>
        <fullName evidence="5">GroES-like protein</fullName>
    </submittedName>
</protein>
<dbReference type="SMART" id="SM00829">
    <property type="entry name" value="PKS_ER"/>
    <property type="match status" value="1"/>
</dbReference>
<dbReference type="InterPro" id="IPR020843">
    <property type="entry name" value="ER"/>
</dbReference>
<comment type="subunit">
    <text evidence="2">Monomer.</text>
</comment>
<evidence type="ECO:0000256" key="2">
    <source>
        <dbReference type="ARBA" id="ARBA00011245"/>
    </source>
</evidence>
<dbReference type="Proteomes" id="UP000800036">
    <property type="component" value="Unassembled WGS sequence"/>
</dbReference>
<feature type="domain" description="Enoyl reductase (ER)" evidence="4">
    <location>
        <begin position="25"/>
        <end position="359"/>
    </location>
</feature>
<gene>
    <name evidence="5" type="ORF">BU23DRAFT_568156</name>
</gene>
<dbReference type="Gene3D" id="3.40.50.720">
    <property type="entry name" value="NAD(P)-binding Rossmann-like Domain"/>
    <property type="match status" value="1"/>
</dbReference>
<dbReference type="InterPro" id="IPR036291">
    <property type="entry name" value="NAD(P)-bd_dom_sf"/>
</dbReference>
<dbReference type="PANTHER" id="PTHR45348:SF2">
    <property type="entry name" value="ZINC-TYPE ALCOHOL DEHYDROGENASE-LIKE PROTEIN C2E1P3.01"/>
    <property type="match status" value="1"/>
</dbReference>
<dbReference type="EMBL" id="ML976680">
    <property type="protein sequence ID" value="KAF1973448.1"/>
    <property type="molecule type" value="Genomic_DNA"/>
</dbReference>
<comment type="similarity">
    <text evidence="1">Belongs to the zinc-containing alcohol dehydrogenase family.</text>
</comment>
<organism evidence="5 6">
    <name type="scientific">Bimuria novae-zelandiae CBS 107.79</name>
    <dbReference type="NCBI Taxonomy" id="1447943"/>
    <lineage>
        <taxon>Eukaryota</taxon>
        <taxon>Fungi</taxon>
        <taxon>Dikarya</taxon>
        <taxon>Ascomycota</taxon>
        <taxon>Pezizomycotina</taxon>
        <taxon>Dothideomycetes</taxon>
        <taxon>Pleosporomycetidae</taxon>
        <taxon>Pleosporales</taxon>
        <taxon>Massarineae</taxon>
        <taxon>Didymosphaeriaceae</taxon>
        <taxon>Bimuria</taxon>
    </lineage>
</organism>
<dbReference type="InterPro" id="IPR011032">
    <property type="entry name" value="GroES-like_sf"/>
</dbReference>
<evidence type="ECO:0000256" key="1">
    <source>
        <dbReference type="ARBA" id="ARBA00008072"/>
    </source>
</evidence>
<evidence type="ECO:0000313" key="6">
    <source>
        <dbReference type="Proteomes" id="UP000800036"/>
    </source>
</evidence>
<dbReference type="Pfam" id="PF00107">
    <property type="entry name" value="ADH_zinc_N"/>
    <property type="match status" value="1"/>
</dbReference>